<comment type="caution">
    <text evidence="11">Lacks conserved residue(s) required for the propagation of feature annotation.</text>
</comment>
<keyword evidence="11" id="KW-0028">Amino-acid biosynthesis</keyword>
<evidence type="ECO:0000256" key="5">
    <source>
        <dbReference type="ARBA" id="ARBA00022801"/>
    </source>
</evidence>
<comment type="catalytic activity">
    <reaction evidence="11">
        <text>(6R)-5,10-methylene-5,6,7,8-tetrahydrofolate + NADP(+) = (6R)-5,10-methenyltetrahydrofolate + NADPH</text>
        <dbReference type="Rhea" id="RHEA:22812"/>
        <dbReference type="ChEBI" id="CHEBI:15636"/>
        <dbReference type="ChEBI" id="CHEBI:57455"/>
        <dbReference type="ChEBI" id="CHEBI:57783"/>
        <dbReference type="ChEBI" id="CHEBI:58349"/>
        <dbReference type="EC" id="1.5.1.5"/>
    </reaction>
</comment>
<evidence type="ECO:0000259" key="12">
    <source>
        <dbReference type="Pfam" id="PF00763"/>
    </source>
</evidence>
<keyword evidence="5 11" id="KW-0378">Hydrolase</keyword>
<comment type="function">
    <text evidence="11">Catalyzes the oxidation of 5,10-methylenetetrahydrofolate to 5,10-methenyltetrahydrofolate and then the hydrolysis of 5,10-methenyltetrahydrofolate to 10-formyltetrahydrofolate.</text>
</comment>
<evidence type="ECO:0000259" key="13">
    <source>
        <dbReference type="Pfam" id="PF02882"/>
    </source>
</evidence>
<keyword evidence="8 11" id="KW-0368">Histidine biosynthesis</keyword>
<keyword evidence="9 11" id="KW-0486">Methionine biosynthesis</keyword>
<dbReference type="InterPro" id="IPR020631">
    <property type="entry name" value="THF_DH/CycHdrlase_NAD-bd_dom"/>
</dbReference>
<dbReference type="PANTHER" id="PTHR48099">
    <property type="entry name" value="C-1-TETRAHYDROFOLATE SYNTHASE, CYTOPLASMIC-RELATED"/>
    <property type="match status" value="1"/>
</dbReference>
<evidence type="ECO:0000256" key="7">
    <source>
        <dbReference type="ARBA" id="ARBA00023002"/>
    </source>
</evidence>
<dbReference type="EC" id="3.5.4.9" evidence="11"/>
<feature type="binding site" evidence="11">
    <location>
        <position position="231"/>
    </location>
    <ligand>
        <name>NADP(+)</name>
        <dbReference type="ChEBI" id="CHEBI:58349"/>
    </ligand>
</feature>
<comment type="pathway">
    <text evidence="1 11">One-carbon metabolism; tetrahydrofolate interconversion.</text>
</comment>
<evidence type="ECO:0000256" key="2">
    <source>
        <dbReference type="ARBA" id="ARBA00011738"/>
    </source>
</evidence>
<keyword evidence="4 11" id="KW-0658">Purine biosynthesis</keyword>
<dbReference type="AlphaFoldDB" id="A0A2M7H5B2"/>
<dbReference type="InterPro" id="IPR020867">
    <property type="entry name" value="THF_DH/CycHdrlase_CS"/>
</dbReference>
<dbReference type="EMBL" id="PFGC01000005">
    <property type="protein sequence ID" value="PIW37425.1"/>
    <property type="molecule type" value="Genomic_DNA"/>
</dbReference>
<dbReference type="InterPro" id="IPR036291">
    <property type="entry name" value="NAD(P)-bd_dom_sf"/>
</dbReference>
<comment type="catalytic activity">
    <reaction evidence="11">
        <text>(6R)-5,10-methenyltetrahydrofolate + H2O = (6R)-10-formyltetrahydrofolate + H(+)</text>
        <dbReference type="Rhea" id="RHEA:23700"/>
        <dbReference type="ChEBI" id="CHEBI:15377"/>
        <dbReference type="ChEBI" id="CHEBI:15378"/>
        <dbReference type="ChEBI" id="CHEBI:57455"/>
        <dbReference type="ChEBI" id="CHEBI:195366"/>
        <dbReference type="EC" id="3.5.4.9"/>
    </reaction>
</comment>
<accession>A0A2M7H5B2</accession>
<dbReference type="EC" id="1.5.1.5" evidence="11"/>
<feature type="domain" description="Tetrahydrofolate dehydrogenase/cyclohydrolase NAD(P)-binding" evidence="13">
    <location>
        <begin position="139"/>
        <end position="278"/>
    </location>
</feature>
<organism evidence="14 15">
    <name type="scientific">Candidatus Kerfeldbacteria bacterium CG15_BIG_FIL_POST_REV_8_21_14_020_45_12</name>
    <dbReference type="NCBI Taxonomy" id="2014247"/>
    <lineage>
        <taxon>Bacteria</taxon>
        <taxon>Candidatus Kerfeldiibacteriota</taxon>
    </lineage>
</organism>
<reference evidence="14 15" key="1">
    <citation type="submission" date="2017-09" db="EMBL/GenBank/DDBJ databases">
        <title>Depth-based differentiation of microbial function through sediment-hosted aquifers and enrichment of novel symbionts in the deep terrestrial subsurface.</title>
        <authorList>
            <person name="Probst A.J."/>
            <person name="Ladd B."/>
            <person name="Jarett J.K."/>
            <person name="Geller-Mcgrath D.E."/>
            <person name="Sieber C.M."/>
            <person name="Emerson J.B."/>
            <person name="Anantharaman K."/>
            <person name="Thomas B.C."/>
            <person name="Malmstrom R."/>
            <person name="Stieglmeier M."/>
            <person name="Klingl A."/>
            <person name="Woyke T."/>
            <person name="Ryan C.M."/>
            <person name="Banfield J.F."/>
        </authorList>
    </citation>
    <scope>NUCLEOTIDE SEQUENCE [LARGE SCALE GENOMIC DNA]</scope>
    <source>
        <strain evidence="14">CG15_BIG_FIL_POST_REV_8_21_14_020_45_12</strain>
    </source>
</reference>
<dbReference type="Pfam" id="PF02882">
    <property type="entry name" value="THF_DHG_CYH_C"/>
    <property type="match status" value="1"/>
</dbReference>
<comment type="caution">
    <text evidence="14">The sequence shown here is derived from an EMBL/GenBank/DDBJ whole genome shotgun (WGS) entry which is preliminary data.</text>
</comment>
<evidence type="ECO:0000256" key="11">
    <source>
        <dbReference type="HAMAP-Rule" id="MF_01576"/>
    </source>
</evidence>
<dbReference type="PANTHER" id="PTHR48099:SF5">
    <property type="entry name" value="C-1-TETRAHYDROFOLATE SYNTHASE, CYTOPLASMIC"/>
    <property type="match status" value="1"/>
</dbReference>
<dbReference type="InterPro" id="IPR046346">
    <property type="entry name" value="Aminoacid_DH-like_N_sf"/>
</dbReference>
<dbReference type="SUPFAM" id="SSF51735">
    <property type="entry name" value="NAD(P)-binding Rossmann-fold domains"/>
    <property type="match status" value="1"/>
</dbReference>
<dbReference type="Proteomes" id="UP000230292">
    <property type="component" value="Unassembled WGS sequence"/>
</dbReference>
<evidence type="ECO:0000256" key="8">
    <source>
        <dbReference type="ARBA" id="ARBA00023102"/>
    </source>
</evidence>
<keyword evidence="6 11" id="KW-0521">NADP</keyword>
<dbReference type="CDD" id="cd01080">
    <property type="entry name" value="NAD_bind_m-THF_DH_Cyclohyd"/>
    <property type="match status" value="1"/>
</dbReference>
<keyword evidence="10 11" id="KW-0511">Multifunctional enzyme</keyword>
<protein>
    <recommendedName>
        <fullName evidence="11">Bifunctional protein FolD</fullName>
    </recommendedName>
    <domain>
        <recommendedName>
            <fullName evidence="11">Methylenetetrahydrofolate dehydrogenase</fullName>
            <ecNumber evidence="11">1.5.1.5</ecNumber>
        </recommendedName>
    </domain>
    <domain>
        <recommendedName>
            <fullName evidence="11">Methenyltetrahydrofolate cyclohydrolase</fullName>
            <ecNumber evidence="11">3.5.4.9</ecNumber>
        </recommendedName>
    </domain>
</protein>
<dbReference type="SUPFAM" id="SSF53223">
    <property type="entry name" value="Aminoacid dehydrogenase-like, N-terminal domain"/>
    <property type="match status" value="1"/>
</dbReference>
<evidence type="ECO:0000256" key="10">
    <source>
        <dbReference type="ARBA" id="ARBA00023268"/>
    </source>
</evidence>
<feature type="binding site" evidence="11">
    <location>
        <begin position="165"/>
        <end position="167"/>
    </location>
    <ligand>
        <name>NADP(+)</name>
        <dbReference type="ChEBI" id="CHEBI:58349"/>
    </ligand>
</feature>
<dbReference type="GO" id="GO:0004488">
    <property type="term" value="F:methylenetetrahydrofolate dehydrogenase (NADP+) activity"/>
    <property type="evidence" value="ECO:0007669"/>
    <property type="project" value="UniProtKB-UniRule"/>
</dbReference>
<dbReference type="Gene3D" id="3.40.50.10860">
    <property type="entry name" value="Leucine Dehydrogenase, chain A, domain 1"/>
    <property type="match status" value="1"/>
</dbReference>
<evidence type="ECO:0000256" key="3">
    <source>
        <dbReference type="ARBA" id="ARBA00022563"/>
    </source>
</evidence>
<dbReference type="GO" id="GO:0004477">
    <property type="term" value="F:methenyltetrahydrofolate cyclohydrolase activity"/>
    <property type="evidence" value="ECO:0007669"/>
    <property type="project" value="UniProtKB-UniRule"/>
</dbReference>
<keyword evidence="3 11" id="KW-0554">One-carbon metabolism</keyword>
<comment type="similarity">
    <text evidence="11">Belongs to the tetrahydrofolate dehydrogenase/cyclohydrolase family.</text>
</comment>
<keyword evidence="7 11" id="KW-0560">Oxidoreductase</keyword>
<comment type="subunit">
    <text evidence="2 11">Homodimer.</text>
</comment>
<feature type="domain" description="Tetrahydrofolate dehydrogenase/cyclohydrolase catalytic" evidence="12">
    <location>
        <begin position="9"/>
        <end position="120"/>
    </location>
</feature>
<evidence type="ECO:0000256" key="1">
    <source>
        <dbReference type="ARBA" id="ARBA00004777"/>
    </source>
</evidence>
<proteinExistence type="inferred from homology"/>
<dbReference type="FunFam" id="3.40.50.10860:FF:000005">
    <property type="entry name" value="C-1-tetrahydrofolate synthase, cytoplasmic, putative"/>
    <property type="match status" value="1"/>
</dbReference>
<dbReference type="PRINTS" id="PR00085">
    <property type="entry name" value="THFDHDRGNASE"/>
</dbReference>
<evidence type="ECO:0000256" key="6">
    <source>
        <dbReference type="ARBA" id="ARBA00022857"/>
    </source>
</evidence>
<sequence length="285" mass="30894">MAEHITKVLSGKGLAAKIRTDLKRKISQSRIRPGLAVILVGHDPASQVYVKFKSEASEEVGMYLETIELPEDVPQQRLLKIIQKLNRSKKIHGILVQLPLPDHLEPFDVMAAIDPMKDVDGFHPENTGWLSIGRPHMVPATTLGIWQLIRSVQMDVAGKHVVIVGKSNIVGKPTATLLLNKGATVTVCSRSTADLSKQTLQADILISATGVPNLITADMVKPNAMVIDAGISKRQGRVVGDVDYDAVAEVAKYISPVPGGVGPMTVAALLQNTWRAMRHIEGFTE</sequence>
<dbReference type="PROSITE" id="PS00767">
    <property type="entry name" value="THF_DHG_CYH_2"/>
    <property type="match status" value="1"/>
</dbReference>
<dbReference type="InterPro" id="IPR020630">
    <property type="entry name" value="THF_DH/CycHdrlase_cat_dom"/>
</dbReference>
<evidence type="ECO:0000256" key="9">
    <source>
        <dbReference type="ARBA" id="ARBA00023167"/>
    </source>
</evidence>
<dbReference type="Pfam" id="PF00763">
    <property type="entry name" value="THF_DHG_CYH"/>
    <property type="match status" value="1"/>
</dbReference>
<dbReference type="GO" id="GO:0000105">
    <property type="term" value="P:L-histidine biosynthetic process"/>
    <property type="evidence" value="ECO:0007669"/>
    <property type="project" value="UniProtKB-KW"/>
</dbReference>
<dbReference type="GO" id="GO:0006164">
    <property type="term" value="P:purine nucleotide biosynthetic process"/>
    <property type="evidence" value="ECO:0007669"/>
    <property type="project" value="UniProtKB-KW"/>
</dbReference>
<dbReference type="GO" id="GO:0009086">
    <property type="term" value="P:methionine biosynthetic process"/>
    <property type="evidence" value="ECO:0007669"/>
    <property type="project" value="UniProtKB-KW"/>
</dbReference>
<dbReference type="GO" id="GO:0035999">
    <property type="term" value="P:tetrahydrofolate interconversion"/>
    <property type="evidence" value="ECO:0007669"/>
    <property type="project" value="UniProtKB-UniRule"/>
</dbReference>
<dbReference type="Gene3D" id="3.40.50.720">
    <property type="entry name" value="NAD(P)-binding Rossmann-like Domain"/>
    <property type="match status" value="1"/>
</dbReference>
<gene>
    <name evidence="11" type="primary">folD</name>
    <name evidence="14" type="ORF">COW24_00185</name>
</gene>
<dbReference type="InterPro" id="IPR000672">
    <property type="entry name" value="THF_DH/CycHdrlase"/>
</dbReference>
<dbReference type="UniPathway" id="UPA00193"/>
<name>A0A2M7H5B2_9BACT</name>
<evidence type="ECO:0000313" key="15">
    <source>
        <dbReference type="Proteomes" id="UP000230292"/>
    </source>
</evidence>
<evidence type="ECO:0000313" key="14">
    <source>
        <dbReference type="EMBL" id="PIW37425.1"/>
    </source>
</evidence>
<dbReference type="HAMAP" id="MF_01576">
    <property type="entry name" value="THF_DHG_CYH"/>
    <property type="match status" value="1"/>
</dbReference>
<dbReference type="GO" id="GO:0005829">
    <property type="term" value="C:cytosol"/>
    <property type="evidence" value="ECO:0007669"/>
    <property type="project" value="TreeGrafter"/>
</dbReference>
<evidence type="ECO:0000256" key="4">
    <source>
        <dbReference type="ARBA" id="ARBA00022755"/>
    </source>
</evidence>